<proteinExistence type="predicted"/>
<gene>
    <name evidence="2" type="ORF">NCTC13456_02108</name>
</gene>
<protein>
    <submittedName>
        <fullName evidence="2">Uncharacterized protein</fullName>
    </submittedName>
</protein>
<keyword evidence="1" id="KW-1133">Transmembrane helix</keyword>
<dbReference type="Proteomes" id="UP000254737">
    <property type="component" value="Unassembled WGS sequence"/>
</dbReference>
<name>A0A376GBI3_9FLAO</name>
<accession>A0A376GBI3</accession>
<dbReference type="AlphaFoldDB" id="A0A376GBI3"/>
<sequence length="156" mass="18482">MKLVYFLFRKNNVISNFMTIVFDKRIFVVFIILIIQLFSCNKSEKLNYRFSGKDLCNESNGIPIKFISEEDIKNHGINKIYNFDNIDIKDSIKISYKVLSDCCQEPKDSLIITDKEIKLINAFKSSKLCDCYCDYHFQYVFSKEFINNRKIVTNNY</sequence>
<keyword evidence="1" id="KW-0812">Transmembrane</keyword>
<reference evidence="2 3" key="1">
    <citation type="submission" date="2018-06" db="EMBL/GenBank/DDBJ databases">
        <authorList>
            <consortium name="Pathogen Informatics"/>
            <person name="Doyle S."/>
        </authorList>
    </citation>
    <scope>NUCLEOTIDE SEQUENCE [LARGE SCALE GENOMIC DNA]</scope>
    <source>
        <strain evidence="2 3">NCTC13456</strain>
    </source>
</reference>
<dbReference type="EMBL" id="UFXS01000001">
    <property type="protein sequence ID" value="STD56127.1"/>
    <property type="molecule type" value="Genomic_DNA"/>
</dbReference>
<evidence type="ECO:0000313" key="3">
    <source>
        <dbReference type="Proteomes" id="UP000254737"/>
    </source>
</evidence>
<evidence type="ECO:0000313" key="2">
    <source>
        <dbReference type="EMBL" id="STD56127.1"/>
    </source>
</evidence>
<organism evidence="2 3">
    <name type="scientific">Empedobacter falsenii</name>
    <dbReference type="NCBI Taxonomy" id="343874"/>
    <lineage>
        <taxon>Bacteria</taxon>
        <taxon>Pseudomonadati</taxon>
        <taxon>Bacteroidota</taxon>
        <taxon>Flavobacteriia</taxon>
        <taxon>Flavobacteriales</taxon>
        <taxon>Weeksellaceae</taxon>
        <taxon>Empedobacter</taxon>
    </lineage>
</organism>
<evidence type="ECO:0000256" key="1">
    <source>
        <dbReference type="SAM" id="Phobius"/>
    </source>
</evidence>
<keyword evidence="1" id="KW-0472">Membrane</keyword>
<feature type="transmembrane region" description="Helical" evidence="1">
    <location>
        <begin position="21"/>
        <end position="39"/>
    </location>
</feature>